<dbReference type="Proteomes" id="UP000008021">
    <property type="component" value="Chromosome 4"/>
</dbReference>
<evidence type="ECO:0000313" key="3">
    <source>
        <dbReference type="Proteomes" id="UP000008021"/>
    </source>
</evidence>
<feature type="compositionally biased region" description="Low complexity" evidence="1">
    <location>
        <begin position="125"/>
        <end position="143"/>
    </location>
</feature>
<accession>A0A0E0DA27</accession>
<feature type="region of interest" description="Disordered" evidence="1">
    <location>
        <begin position="1"/>
        <end position="143"/>
    </location>
</feature>
<name>A0A0E0DA27_9ORYZ</name>
<dbReference type="AlphaFoldDB" id="A0A0E0DA27"/>
<reference evidence="2" key="2">
    <citation type="submission" date="2018-05" db="EMBL/GenBank/DDBJ databases">
        <title>OmerRS3 (Oryza meridionalis Reference Sequence Version 3).</title>
        <authorList>
            <person name="Zhang J."/>
            <person name="Kudrna D."/>
            <person name="Lee S."/>
            <person name="Talag J."/>
            <person name="Welchert J."/>
            <person name="Wing R.A."/>
        </authorList>
    </citation>
    <scope>NUCLEOTIDE SEQUENCE [LARGE SCALE GENOMIC DNA]</scope>
    <source>
        <strain evidence="2">cv. OR44</strain>
    </source>
</reference>
<organism evidence="2">
    <name type="scientific">Oryza meridionalis</name>
    <dbReference type="NCBI Taxonomy" id="40149"/>
    <lineage>
        <taxon>Eukaryota</taxon>
        <taxon>Viridiplantae</taxon>
        <taxon>Streptophyta</taxon>
        <taxon>Embryophyta</taxon>
        <taxon>Tracheophyta</taxon>
        <taxon>Spermatophyta</taxon>
        <taxon>Magnoliopsida</taxon>
        <taxon>Liliopsida</taxon>
        <taxon>Poales</taxon>
        <taxon>Poaceae</taxon>
        <taxon>BOP clade</taxon>
        <taxon>Oryzoideae</taxon>
        <taxon>Oryzeae</taxon>
        <taxon>Oryzinae</taxon>
        <taxon>Oryza</taxon>
    </lineage>
</organism>
<protein>
    <submittedName>
        <fullName evidence="2">Uncharacterized protein</fullName>
    </submittedName>
</protein>
<proteinExistence type="predicted"/>
<dbReference type="HOGENOM" id="CLU_119252_0_0_1"/>
<evidence type="ECO:0000313" key="2">
    <source>
        <dbReference type="EnsemblPlants" id="OMERI04G00600.1"/>
    </source>
</evidence>
<dbReference type="EnsemblPlants" id="OMERI04G00600.1">
    <property type="protein sequence ID" value="OMERI04G00600.1"/>
    <property type="gene ID" value="OMERI04G00600"/>
</dbReference>
<evidence type="ECO:0000256" key="1">
    <source>
        <dbReference type="SAM" id="MobiDB-lite"/>
    </source>
</evidence>
<feature type="compositionally biased region" description="Basic and acidic residues" evidence="1">
    <location>
        <begin position="1"/>
        <end position="33"/>
    </location>
</feature>
<keyword evidence="3" id="KW-1185">Reference proteome</keyword>
<dbReference type="Gramene" id="OMERI04G00600.1">
    <property type="protein sequence ID" value="OMERI04G00600.1"/>
    <property type="gene ID" value="OMERI04G00600"/>
</dbReference>
<feature type="compositionally biased region" description="Acidic residues" evidence="1">
    <location>
        <begin position="57"/>
        <end position="67"/>
    </location>
</feature>
<sequence>MALRRHGEVRGEARAREREKSRGGAEEEVDSHTCCRSTRAASVHPRGAKVAGRCGDDGDAEAEGEDEGSSRFCPPRGDDSPAHTRPTRAASQSSAARGGELEGDPAEGWPTSPTQCRRRPPRPPETTTTTPSSQPASSLLGLL</sequence>
<reference evidence="2" key="1">
    <citation type="submission" date="2015-04" db="UniProtKB">
        <authorList>
            <consortium name="EnsemblPlants"/>
        </authorList>
    </citation>
    <scope>IDENTIFICATION</scope>
</reference>